<keyword evidence="4" id="KW-1185">Reference proteome</keyword>
<proteinExistence type="predicted"/>
<evidence type="ECO:0000256" key="1">
    <source>
        <dbReference type="SAM" id="MobiDB-lite"/>
    </source>
</evidence>
<dbReference type="RefSeq" id="WP_153117423.1">
    <property type="nucleotide sequence ID" value="NZ_JACIGE010000010.1"/>
</dbReference>
<dbReference type="EMBL" id="JACIGE010000010">
    <property type="protein sequence ID" value="MBB4248327.1"/>
    <property type="molecule type" value="Genomic_DNA"/>
</dbReference>
<dbReference type="OrthoDB" id="8907005at2"/>
<accession>A0A840G1P5</accession>
<keyword evidence="2" id="KW-0732">Signal</keyword>
<sequence>MKVKYLALALAAMSAGAANAYTDNETNLYITGASAIRNNVAASIKKLCGDAGGALTVYKNGSGVSSLANQMAYVCTEPMAGTSITTVLHTTTGGSLNSILGMSSSTTNKAPDGAFYQQQPMSFSGCDASANAGTGALAGYSVKANCGLDTKAASNGGFSDVEYGPAIGLVEGLDADADGFTIGDVSAKTTGVAQAFGVAVNNRMYKDLQTAQGIVGKAISTPTDINGDGDTSDSSPNESGTCDLGNPLPDCQPSLSSLQIRALISSNLSTAEKKNASALGLTAGTPITYLKRPVTSGTQTSAQVFFLSKGCANGPAGGELDVVAPGPSYNGGKFIVTNNSGTGNVLNALATATNYYFGIVSAENRAPVTMGTDAWRFIKVDGAAISDGTATGLNKKTAIKGDYPFFFEPVGYKGPEGKTSTDEAALIDAIADKMALKLADDGPTTVGLFISPVNPSGYAYDGAEVGKLVRGGSSPSSCQPLQAF</sequence>
<feature type="chain" id="PRO_5033016256" description="PBP domain-containing protein" evidence="2">
    <location>
        <begin position="21"/>
        <end position="484"/>
    </location>
</feature>
<evidence type="ECO:0000313" key="4">
    <source>
        <dbReference type="Proteomes" id="UP000587070"/>
    </source>
</evidence>
<feature type="region of interest" description="Disordered" evidence="1">
    <location>
        <begin position="219"/>
        <end position="248"/>
    </location>
</feature>
<reference evidence="3 4" key="1">
    <citation type="submission" date="2020-08" db="EMBL/GenBank/DDBJ databases">
        <title>Genome sequencing of Purple Non-Sulfur Bacteria from various extreme environments.</title>
        <authorList>
            <person name="Mayer M."/>
        </authorList>
    </citation>
    <scope>NUCLEOTIDE SEQUENCE [LARGE SCALE GENOMIC DNA]</scope>
    <source>
        <strain evidence="3 4">2761</strain>
    </source>
</reference>
<evidence type="ECO:0000256" key="2">
    <source>
        <dbReference type="SAM" id="SignalP"/>
    </source>
</evidence>
<gene>
    <name evidence="3" type="ORF">GGD90_002719</name>
</gene>
<name>A0A840G1P5_RHOTE</name>
<protein>
    <recommendedName>
        <fullName evidence="5">PBP domain-containing protein</fullName>
    </recommendedName>
</protein>
<evidence type="ECO:0008006" key="5">
    <source>
        <dbReference type="Google" id="ProtNLM"/>
    </source>
</evidence>
<dbReference type="AlphaFoldDB" id="A0A840G1P5"/>
<dbReference type="Proteomes" id="UP000587070">
    <property type="component" value="Unassembled WGS sequence"/>
</dbReference>
<evidence type="ECO:0000313" key="3">
    <source>
        <dbReference type="EMBL" id="MBB4248327.1"/>
    </source>
</evidence>
<organism evidence="3 4">
    <name type="scientific">Rhodocyclus tenuis</name>
    <name type="common">Rhodospirillum tenue</name>
    <dbReference type="NCBI Taxonomy" id="1066"/>
    <lineage>
        <taxon>Bacteria</taxon>
        <taxon>Pseudomonadati</taxon>
        <taxon>Pseudomonadota</taxon>
        <taxon>Betaproteobacteria</taxon>
        <taxon>Rhodocyclales</taxon>
        <taxon>Rhodocyclaceae</taxon>
        <taxon>Rhodocyclus</taxon>
    </lineage>
</organism>
<feature type="signal peptide" evidence="2">
    <location>
        <begin position="1"/>
        <end position="20"/>
    </location>
</feature>
<comment type="caution">
    <text evidence="3">The sequence shown here is derived from an EMBL/GenBank/DDBJ whole genome shotgun (WGS) entry which is preliminary data.</text>
</comment>